<protein>
    <submittedName>
        <fullName evidence="1">Uncharacterized protein</fullName>
    </submittedName>
</protein>
<evidence type="ECO:0000313" key="2">
    <source>
        <dbReference type="Proteomes" id="UP000275727"/>
    </source>
</evidence>
<name>A0AAD1G2A3_SPHMI</name>
<dbReference type="RefSeq" id="WP_121052939.1">
    <property type="nucleotide sequence ID" value="NZ_AP018711.1"/>
</dbReference>
<dbReference type="Pfam" id="PF20561">
    <property type="entry name" value="DUF6771"/>
    <property type="match status" value="1"/>
</dbReference>
<dbReference type="AlphaFoldDB" id="A0AAD1G2A3"/>
<dbReference type="InterPro" id="IPR046662">
    <property type="entry name" value="DUF6771"/>
</dbReference>
<proteinExistence type="predicted"/>
<reference evidence="1 2" key="1">
    <citation type="submission" date="2018-06" db="EMBL/GenBank/DDBJ databases">
        <title>Complete Genome Sequence of the Microcystin-Degrading Bacterium Sphingosinicella microcystinivorans Strain B-9.</title>
        <authorList>
            <person name="Jin H."/>
            <person name="Nishizawa T."/>
            <person name="Guo Y."/>
            <person name="Nishizawa A."/>
            <person name="Park H."/>
            <person name="Kato H."/>
            <person name="Tsuji K."/>
            <person name="Harada K."/>
        </authorList>
    </citation>
    <scope>NUCLEOTIDE SEQUENCE [LARGE SCALE GENOMIC DNA]</scope>
    <source>
        <strain evidence="1 2">B9</strain>
    </source>
</reference>
<accession>A0AAD1G2A3</accession>
<dbReference type="EMBL" id="AP018711">
    <property type="protein sequence ID" value="BBE35411.1"/>
    <property type="molecule type" value="Genomic_DNA"/>
</dbReference>
<sequence length="62" mass="6661">MSRIDPTELATLLLTAPLGARIGLSTHSEGARKDAAKALAESVVRRLDGVPEVDRNQLRLPI</sequence>
<organism evidence="1 2">
    <name type="scientific">Sphingosinicella microcystinivorans</name>
    <dbReference type="NCBI Taxonomy" id="335406"/>
    <lineage>
        <taxon>Bacteria</taxon>
        <taxon>Pseudomonadati</taxon>
        <taxon>Pseudomonadota</taxon>
        <taxon>Alphaproteobacteria</taxon>
        <taxon>Sphingomonadales</taxon>
        <taxon>Sphingosinicellaceae</taxon>
        <taxon>Sphingosinicella</taxon>
    </lineage>
</organism>
<dbReference type="KEGG" id="smic:SmB9_30690"/>
<gene>
    <name evidence="1" type="ORF">SmB9_30690</name>
</gene>
<dbReference type="Proteomes" id="UP000275727">
    <property type="component" value="Chromosome"/>
</dbReference>
<evidence type="ECO:0000313" key="1">
    <source>
        <dbReference type="EMBL" id="BBE35411.1"/>
    </source>
</evidence>